<dbReference type="RefSeq" id="WP_301136024.1">
    <property type="nucleotide sequence ID" value="NZ_JAUHTQ010000001.1"/>
</dbReference>
<evidence type="ECO:0000313" key="4">
    <source>
        <dbReference type="EMBL" id="MDN4491905.1"/>
    </source>
</evidence>
<protein>
    <submittedName>
        <fullName evidence="4">TatD family hydrolase</fullName>
        <ecNumber evidence="4">3.1.-.-</ecNumber>
    </submittedName>
</protein>
<dbReference type="PANTHER" id="PTHR46317:SF1">
    <property type="entry name" value="HYDROLASE, TATD FAMILY"/>
    <property type="match status" value="1"/>
</dbReference>
<dbReference type="Proteomes" id="UP001172743">
    <property type="component" value="Unassembled WGS sequence"/>
</dbReference>
<evidence type="ECO:0000256" key="2">
    <source>
        <dbReference type="ARBA" id="ARBA00022723"/>
    </source>
</evidence>
<organism evidence="4 5">
    <name type="scientific">Ureibacillus aquaedulcis</name>
    <dbReference type="NCBI Taxonomy" id="3058421"/>
    <lineage>
        <taxon>Bacteria</taxon>
        <taxon>Bacillati</taxon>
        <taxon>Bacillota</taxon>
        <taxon>Bacilli</taxon>
        <taxon>Bacillales</taxon>
        <taxon>Caryophanaceae</taxon>
        <taxon>Ureibacillus</taxon>
    </lineage>
</organism>
<gene>
    <name evidence="4" type="ORF">QYB95_00010</name>
</gene>
<keyword evidence="5" id="KW-1185">Reference proteome</keyword>
<keyword evidence="2" id="KW-0479">Metal-binding</keyword>
<dbReference type="CDD" id="cd01310">
    <property type="entry name" value="TatD_DNAse"/>
    <property type="match status" value="1"/>
</dbReference>
<sequence length="256" mass="29843">MMIDAHIHLDHYEEQDRKEILNSLSEHGMVALVTVSFGLSSCIKNRSLSLEDSRIKAAFGFHPEQEIPSNEEVDELFSWMEEHIEEMVAVGEVGLPYYKKLESQVPLNYTPYIQLLDRFVAFAASHQKPIVLHAVYEDAHIACDLLEKHGVTKAHFHWFKGDEIVVRRIIENGYFISITPDCLYEDEIQELICKFPIEQMMVETDGPWPFEGPFTNQRTVPQMMVYSIKKIAELQNRSVKETTEILYENTKRFYRI</sequence>
<dbReference type="InterPro" id="IPR032466">
    <property type="entry name" value="Metal_Hydrolase"/>
</dbReference>
<dbReference type="SUPFAM" id="SSF51556">
    <property type="entry name" value="Metallo-dependent hydrolases"/>
    <property type="match status" value="1"/>
</dbReference>
<dbReference type="Pfam" id="PF01026">
    <property type="entry name" value="TatD_DNase"/>
    <property type="match status" value="1"/>
</dbReference>
<name>A0ABT8GKF7_9BACL</name>
<dbReference type="EMBL" id="JAUHTQ010000001">
    <property type="protein sequence ID" value="MDN4491905.1"/>
    <property type="molecule type" value="Genomic_DNA"/>
</dbReference>
<proteinExistence type="inferred from homology"/>
<accession>A0ABT8GKF7</accession>
<comment type="caution">
    <text evidence="4">The sequence shown here is derived from an EMBL/GenBank/DDBJ whole genome shotgun (WGS) entry which is preliminary data.</text>
</comment>
<reference evidence="4" key="1">
    <citation type="submission" date="2023-07" db="EMBL/GenBank/DDBJ databases">
        <title>Ureibacillus sp. isolated from freshwater well.</title>
        <authorList>
            <person name="Kirdat K."/>
            <person name="Bhatt A."/>
            <person name="Teware R."/>
            <person name="Bhavsar Y."/>
            <person name="Yadav A."/>
        </authorList>
    </citation>
    <scope>NUCLEOTIDE SEQUENCE</scope>
    <source>
        <strain evidence="4">BA0131</strain>
    </source>
</reference>
<keyword evidence="3 4" id="KW-0378">Hydrolase</keyword>
<dbReference type="PANTHER" id="PTHR46317">
    <property type="entry name" value="HYDROLASE OF PHP SUPERFAMILY-RELATED PROTEIN"/>
    <property type="match status" value="1"/>
</dbReference>
<dbReference type="GO" id="GO:0016787">
    <property type="term" value="F:hydrolase activity"/>
    <property type="evidence" value="ECO:0007669"/>
    <property type="project" value="UniProtKB-KW"/>
</dbReference>
<dbReference type="Gene3D" id="3.20.20.140">
    <property type="entry name" value="Metal-dependent hydrolases"/>
    <property type="match status" value="1"/>
</dbReference>
<comment type="similarity">
    <text evidence="1">Belongs to the metallo-dependent hydrolases superfamily. TatD-type hydrolase family.</text>
</comment>
<evidence type="ECO:0000256" key="3">
    <source>
        <dbReference type="ARBA" id="ARBA00022801"/>
    </source>
</evidence>
<dbReference type="EC" id="3.1.-.-" evidence="4"/>
<evidence type="ECO:0000313" key="5">
    <source>
        <dbReference type="Proteomes" id="UP001172743"/>
    </source>
</evidence>
<dbReference type="InterPro" id="IPR001130">
    <property type="entry name" value="TatD-like"/>
</dbReference>
<evidence type="ECO:0000256" key="1">
    <source>
        <dbReference type="ARBA" id="ARBA00009275"/>
    </source>
</evidence>
<dbReference type="PIRSF" id="PIRSF005902">
    <property type="entry name" value="DNase_TatD"/>
    <property type="match status" value="1"/>
</dbReference>